<name>A0A4Y3KGP4_9CELL</name>
<feature type="transmembrane region" description="Helical" evidence="1">
    <location>
        <begin position="12"/>
        <end position="33"/>
    </location>
</feature>
<comment type="caution">
    <text evidence="2">The sequence shown here is derived from an EMBL/GenBank/DDBJ whole genome shotgun (WGS) entry which is preliminary data.</text>
</comment>
<dbReference type="OrthoDB" id="9999001at2"/>
<sequence length="134" mass="13247">MSDTATGRRVRPVVLAGVGLGVVAVAVAAVLAWSGRGDEARCERTAETPAGGVVESAAGGAQLVVGDVVLGIGGLSDDGCSVKVAGELGWVAVGERVETDGVPVMLLSVEPRGADDDAVGGRFEATFWIGADGA</sequence>
<evidence type="ECO:0000313" key="2">
    <source>
        <dbReference type="EMBL" id="GEA83579.1"/>
    </source>
</evidence>
<reference evidence="2 3" key="1">
    <citation type="submission" date="2019-06" db="EMBL/GenBank/DDBJ databases">
        <title>Whole genome shotgun sequence of Cellulomonas gelida NBRC 3748.</title>
        <authorList>
            <person name="Hosoyama A."/>
            <person name="Uohara A."/>
            <person name="Ohji S."/>
            <person name="Ichikawa N."/>
        </authorList>
    </citation>
    <scope>NUCLEOTIDE SEQUENCE [LARGE SCALE GENOMIC DNA]</scope>
    <source>
        <strain evidence="2 3">NBRC 3748</strain>
    </source>
</reference>
<keyword evidence="1" id="KW-1133">Transmembrane helix</keyword>
<proteinExistence type="predicted"/>
<evidence type="ECO:0000256" key="1">
    <source>
        <dbReference type="SAM" id="Phobius"/>
    </source>
</evidence>
<keyword evidence="1" id="KW-0812">Transmembrane</keyword>
<keyword evidence="3" id="KW-1185">Reference proteome</keyword>
<dbReference type="AlphaFoldDB" id="A0A4Y3KGP4"/>
<accession>A0A4Y3KGP4</accession>
<dbReference type="EMBL" id="BJLQ01000006">
    <property type="protein sequence ID" value="GEA83579.1"/>
    <property type="molecule type" value="Genomic_DNA"/>
</dbReference>
<organism evidence="2 3">
    <name type="scientific">Cellulomonas gelida</name>
    <dbReference type="NCBI Taxonomy" id="1712"/>
    <lineage>
        <taxon>Bacteria</taxon>
        <taxon>Bacillati</taxon>
        <taxon>Actinomycetota</taxon>
        <taxon>Actinomycetes</taxon>
        <taxon>Micrococcales</taxon>
        <taxon>Cellulomonadaceae</taxon>
        <taxon>Cellulomonas</taxon>
    </lineage>
</organism>
<keyword evidence="1" id="KW-0472">Membrane</keyword>
<protein>
    <submittedName>
        <fullName evidence="2">Uncharacterized protein</fullName>
    </submittedName>
</protein>
<evidence type="ECO:0000313" key="3">
    <source>
        <dbReference type="Proteomes" id="UP000320461"/>
    </source>
</evidence>
<gene>
    <name evidence="2" type="ORF">CGE01nite_08300</name>
</gene>
<dbReference type="Proteomes" id="UP000320461">
    <property type="component" value="Unassembled WGS sequence"/>
</dbReference>
<dbReference type="RefSeq" id="WP_141369176.1">
    <property type="nucleotide sequence ID" value="NZ_BJLQ01000006.1"/>
</dbReference>